<dbReference type="Proteomes" id="UP001610444">
    <property type="component" value="Unassembled WGS sequence"/>
</dbReference>
<evidence type="ECO:0000256" key="1">
    <source>
        <dbReference type="ARBA" id="ARBA00022722"/>
    </source>
</evidence>
<dbReference type="PANTHER" id="PTHR12801">
    <property type="entry name" value="RNA EXONUCLEASE REXO1 / RECO3 FAMILY MEMBER-RELATED"/>
    <property type="match status" value="1"/>
</dbReference>
<evidence type="ECO:0000313" key="6">
    <source>
        <dbReference type="EMBL" id="KAL2851363.1"/>
    </source>
</evidence>
<dbReference type="InterPro" id="IPR036397">
    <property type="entry name" value="RNaseH_sf"/>
</dbReference>
<protein>
    <recommendedName>
        <fullName evidence="5">Exonuclease domain-containing protein</fullName>
    </recommendedName>
</protein>
<accession>A0ABR4KGF3</accession>
<evidence type="ECO:0000259" key="5">
    <source>
        <dbReference type="SMART" id="SM00479"/>
    </source>
</evidence>
<keyword evidence="2" id="KW-0378">Hydrolase</keyword>
<dbReference type="InterPro" id="IPR047021">
    <property type="entry name" value="REXO1/3/4-like"/>
</dbReference>
<feature type="compositionally biased region" description="Low complexity" evidence="4">
    <location>
        <begin position="94"/>
        <end position="103"/>
    </location>
</feature>
<dbReference type="InterPro" id="IPR013520">
    <property type="entry name" value="Ribonucl_H"/>
</dbReference>
<gene>
    <name evidence="6" type="ORF">BJX68DRAFT_266275</name>
</gene>
<keyword evidence="1" id="KW-0540">Nuclease</keyword>
<feature type="region of interest" description="Disordered" evidence="4">
    <location>
        <begin position="685"/>
        <end position="706"/>
    </location>
</feature>
<dbReference type="Gene3D" id="3.30.420.10">
    <property type="entry name" value="Ribonuclease H-like superfamily/Ribonuclease H"/>
    <property type="match status" value="1"/>
</dbReference>
<dbReference type="SUPFAM" id="SSF53098">
    <property type="entry name" value="Ribonuclease H-like"/>
    <property type="match status" value="1"/>
</dbReference>
<comment type="caution">
    <text evidence="6">The sequence shown here is derived from an EMBL/GenBank/DDBJ whole genome shotgun (WGS) entry which is preliminary data.</text>
</comment>
<feature type="region of interest" description="Disordered" evidence="4">
    <location>
        <begin position="307"/>
        <end position="353"/>
    </location>
</feature>
<name>A0ABR4KGF3_9EURO</name>
<dbReference type="Pfam" id="PF00929">
    <property type="entry name" value="RNase_T"/>
    <property type="match status" value="1"/>
</dbReference>
<evidence type="ECO:0000256" key="2">
    <source>
        <dbReference type="ARBA" id="ARBA00022801"/>
    </source>
</evidence>
<dbReference type="InterPro" id="IPR012337">
    <property type="entry name" value="RNaseH-like_sf"/>
</dbReference>
<reference evidence="6 7" key="1">
    <citation type="submission" date="2024-07" db="EMBL/GenBank/DDBJ databases">
        <title>Section-level genome sequencing and comparative genomics of Aspergillus sections Usti and Cavernicolus.</title>
        <authorList>
            <consortium name="Lawrence Berkeley National Laboratory"/>
            <person name="Nybo J.L."/>
            <person name="Vesth T.C."/>
            <person name="Theobald S."/>
            <person name="Frisvad J.C."/>
            <person name="Larsen T.O."/>
            <person name="Kjaerboelling I."/>
            <person name="Rothschild-Mancinelli K."/>
            <person name="Lyhne E.K."/>
            <person name="Kogle M.E."/>
            <person name="Barry K."/>
            <person name="Clum A."/>
            <person name="Na H."/>
            <person name="Ledsgaard L."/>
            <person name="Lin J."/>
            <person name="Lipzen A."/>
            <person name="Kuo A."/>
            <person name="Riley R."/>
            <person name="Mondo S."/>
            <person name="LaButti K."/>
            <person name="Haridas S."/>
            <person name="Pangalinan J."/>
            <person name="Salamov A.A."/>
            <person name="Simmons B.A."/>
            <person name="Magnuson J.K."/>
            <person name="Chen J."/>
            <person name="Drula E."/>
            <person name="Henrissat B."/>
            <person name="Wiebenga A."/>
            <person name="Lubbers R.J."/>
            <person name="Gomes A.C."/>
            <person name="Macurrencykelacurrency M.R."/>
            <person name="Stajich J."/>
            <person name="Grigoriev I.V."/>
            <person name="Mortensen U.H."/>
            <person name="De vries R.P."/>
            <person name="Baker S.E."/>
            <person name="Andersen M.R."/>
        </authorList>
    </citation>
    <scope>NUCLEOTIDE SEQUENCE [LARGE SCALE GENOMIC DNA]</scope>
    <source>
        <strain evidence="6 7">CBS 756.74</strain>
    </source>
</reference>
<dbReference type="GeneID" id="98160624"/>
<proteinExistence type="predicted"/>
<feature type="compositionally biased region" description="Polar residues" evidence="4">
    <location>
        <begin position="142"/>
        <end position="154"/>
    </location>
</feature>
<evidence type="ECO:0000256" key="4">
    <source>
        <dbReference type="SAM" id="MobiDB-lite"/>
    </source>
</evidence>
<feature type="compositionally biased region" description="Polar residues" evidence="4">
    <location>
        <begin position="246"/>
        <end position="255"/>
    </location>
</feature>
<keyword evidence="3" id="KW-0269">Exonuclease</keyword>
<feature type="compositionally biased region" description="Polar residues" evidence="4">
    <location>
        <begin position="71"/>
        <end position="80"/>
    </location>
</feature>
<evidence type="ECO:0000256" key="3">
    <source>
        <dbReference type="ARBA" id="ARBA00022839"/>
    </source>
</evidence>
<dbReference type="PANTHER" id="PTHR12801:SF114">
    <property type="entry name" value="EXONUCLEASE, PUTATIVE (AFU_ORTHOLOGUE AFUA_7G00870)-RELATED"/>
    <property type="match status" value="1"/>
</dbReference>
<feature type="compositionally biased region" description="Polar residues" evidence="4">
    <location>
        <begin position="179"/>
        <end position="197"/>
    </location>
</feature>
<feature type="domain" description="Exonuclease" evidence="5">
    <location>
        <begin position="482"/>
        <end position="662"/>
    </location>
</feature>
<dbReference type="EMBL" id="JBFXLR010000018">
    <property type="protein sequence ID" value="KAL2851363.1"/>
    <property type="molecule type" value="Genomic_DNA"/>
</dbReference>
<dbReference type="CDD" id="cd06137">
    <property type="entry name" value="DEDDh_RNase"/>
    <property type="match status" value="1"/>
</dbReference>
<keyword evidence="7" id="KW-1185">Reference proteome</keyword>
<dbReference type="RefSeq" id="XP_070899804.1">
    <property type="nucleotide sequence ID" value="XM_071045460.1"/>
</dbReference>
<sequence>MSKRRMSGAVPPKDRPTPQELRTMQFGDMPPTGQPRQIEEPVQTAEEPPSMSVIDRASIRPVVRLPPPSPTKNATTQRQAPQPIPVLDQRTPMRRTTTQQPSTGPHPLPKRGSWSVVPVIPLRRHEPRTSPVAPSPTARLGGQTQATVAASQRPIQPPTAPRAMKTSTQAQRPVPASASARTPTHTPSASHRGTNIPTAPRAIRERGSPYAQSRRGTHRTQQPAYTSAGPVVAERQEQMSAYGPQPGQSRGQSRSYEMPPPPVPFPSAAGQYYFHRNPSQPLDLVPEEVIAGFASAPSSKVPVLSTVRGARVEKSRAPSKASTSSSSSGISSTKSKKSEGSIGRAPRRVSPEQRVAQLARSLNNSNLNAAASEFQPAAQAVHVAHKTNVRVKQARTQMERQALEELVLTSAQRDLAFSGLPDTANAARRDGWTRPTERQQDLFRRIIDQSHGLPLLRLNGYRGTDVADTFLRDPTDPQSLPRIVAMDCEMVGVEGHPGGQYTVRICLVDVLTGEVLMDHVILPPAGVRITDWRTQYSGMTQAVIDLYRREGRTVQGHQGAIDFMRQILDNRAHFVGHALHNDFNALGITHGNVIDTALITQQAVTDQMAQAKERGRCGSMWSLSKLCKRFLNREIQVGHHSCLEDTYAARELLLYFALNGSALQAVTTWAREQVNGMTFTVFYDPPKETVDEDKDGEDQQGGNNQK</sequence>
<feature type="region of interest" description="Disordered" evidence="4">
    <location>
        <begin position="1"/>
        <end position="274"/>
    </location>
</feature>
<evidence type="ECO:0000313" key="7">
    <source>
        <dbReference type="Proteomes" id="UP001610444"/>
    </source>
</evidence>
<organism evidence="6 7">
    <name type="scientific">Aspergillus pseudodeflectus</name>
    <dbReference type="NCBI Taxonomy" id="176178"/>
    <lineage>
        <taxon>Eukaryota</taxon>
        <taxon>Fungi</taxon>
        <taxon>Dikarya</taxon>
        <taxon>Ascomycota</taxon>
        <taxon>Pezizomycotina</taxon>
        <taxon>Eurotiomycetes</taxon>
        <taxon>Eurotiomycetidae</taxon>
        <taxon>Eurotiales</taxon>
        <taxon>Aspergillaceae</taxon>
        <taxon>Aspergillus</taxon>
        <taxon>Aspergillus subgen. Nidulantes</taxon>
    </lineage>
</organism>
<dbReference type="SMART" id="SM00479">
    <property type="entry name" value="EXOIII"/>
    <property type="match status" value="1"/>
</dbReference>
<feature type="compositionally biased region" description="Low complexity" evidence="4">
    <location>
        <begin position="318"/>
        <end position="333"/>
    </location>
</feature>